<feature type="compositionally biased region" description="Acidic residues" evidence="1">
    <location>
        <begin position="514"/>
        <end position="528"/>
    </location>
</feature>
<feature type="compositionally biased region" description="Low complexity" evidence="1">
    <location>
        <begin position="430"/>
        <end position="450"/>
    </location>
</feature>
<dbReference type="InterPro" id="IPR009072">
    <property type="entry name" value="Histone-fold"/>
</dbReference>
<evidence type="ECO:0000313" key="3">
    <source>
        <dbReference type="Proteomes" id="UP000053257"/>
    </source>
</evidence>
<feature type="region of interest" description="Disordered" evidence="1">
    <location>
        <begin position="363"/>
        <end position="382"/>
    </location>
</feature>
<feature type="compositionally biased region" description="Pro residues" evidence="1">
    <location>
        <begin position="798"/>
        <end position="810"/>
    </location>
</feature>
<feature type="compositionally biased region" description="Polar residues" evidence="1">
    <location>
        <begin position="737"/>
        <end position="750"/>
    </location>
</feature>
<gene>
    <name evidence="2" type="ORF">PHLGIDRAFT_115528</name>
</gene>
<feature type="region of interest" description="Disordered" evidence="1">
    <location>
        <begin position="219"/>
        <end position="328"/>
    </location>
</feature>
<dbReference type="STRING" id="745531.A0A0C3SED4"/>
<feature type="region of interest" description="Disordered" evidence="1">
    <location>
        <begin position="405"/>
        <end position="767"/>
    </location>
</feature>
<feature type="region of interest" description="Disordered" evidence="1">
    <location>
        <begin position="781"/>
        <end position="813"/>
    </location>
</feature>
<proteinExistence type="predicted"/>
<sequence>MAGSMESLSGPNYISSHSADVILSDVRPIKLKLEALRSVNVLLDEFLYKILSTGGALTTDKLKNGLGKVLPTSLGKAAVLEAEVELQAYWERNTPHTPNMQEFDLQWSFELLRLKCEAYTTMNDLDEDEESERRLTDRMLNAGSTTQPHKSLVAPAALYLTAILEHICEHILSNVGRVAARDSSRTVATVRDLFVALCEDASVYSAFKTMKVYDQIDALSKVQKPRRSKSTSKSVDSGSFSASRATSPPPEMPSPAVRSNASPPPRRMRASSDSAGSFASTVLAAASTRSSGEKSRRKLFSRDRSSFDQDRSSDITESVEDDTRTGNSFEMMDEEALREFDELMQSGTTMKVSLTPDRLKSMEVYKQEKRKPRATGEETPAEVEVKRAVSVRRVQARLVDAITEDEEPTMSIKAPPSPVLNVITPRTRQTSLNATSPPTPTSNPRSRTITLSVTQASQKKTEQGRTRPSMPSAVQRSGVRTPKREDSGASSIQLPQDGRPPRTRKVARNRESLDLDDVMGLVDDDDDDAKTIPQTPASRQNPSKPYISKSARDLIDFLDEGPPLETLQRPNRNPSMISLESSKSRSGRLHRMMSKLNLGGSGDKLSGKAESVRSLRSPSSAIATSPPPSFMQTPASLRGPTVIVATPPPPPASLSLSAALSSYMTPERSPPQQQPQPQTQPQPRPEPVRATAPSPTRRMSITRKPVPAWDERQDTLRVLTSGQPQQGEQPSEKSSRRASPNRKSSSSKRTTPLDAFPPVPTTVNVNGVVHDSDSDVIRRASMASTKRYTPIRSDFPSPSTPSPPLHPSPSPSIRLALESPLATTPASGSPIIATSPLVCDSAPEVNNTSWPPTPPSSSRDITILDSALDAAEASAAENAVAADAPAFTAEQAQDLRRLLSVATTADECRLLVDMFLIKSGFPLPSAKDEEVAPAPAASKEVEQIASKIETFNEDIERSLVFLLLGDGESELDVLGVAATA</sequence>
<evidence type="ECO:0000256" key="1">
    <source>
        <dbReference type="SAM" id="MobiDB-lite"/>
    </source>
</evidence>
<name>A0A0C3SED4_PHLG1</name>
<feature type="compositionally biased region" description="Low complexity" evidence="1">
    <location>
        <begin position="653"/>
        <end position="667"/>
    </location>
</feature>
<feature type="compositionally biased region" description="Low complexity" evidence="1">
    <location>
        <begin position="231"/>
        <end position="241"/>
    </location>
</feature>
<dbReference type="HOGENOM" id="CLU_010592_0_0_1"/>
<feature type="compositionally biased region" description="Pro residues" evidence="1">
    <location>
        <begin position="668"/>
        <end position="685"/>
    </location>
</feature>
<feature type="compositionally biased region" description="Polar residues" evidence="1">
    <location>
        <begin position="568"/>
        <end position="581"/>
    </location>
</feature>
<feature type="compositionally biased region" description="Polar residues" evidence="1">
    <location>
        <begin position="532"/>
        <end position="543"/>
    </location>
</feature>
<protein>
    <submittedName>
        <fullName evidence="2">Uncharacterized protein</fullName>
    </submittedName>
</protein>
<reference evidence="2 3" key="1">
    <citation type="journal article" date="2014" name="PLoS Genet.">
        <title>Analysis of the Phlebiopsis gigantea genome, transcriptome and secretome provides insight into its pioneer colonization strategies of wood.</title>
        <authorList>
            <person name="Hori C."/>
            <person name="Ishida T."/>
            <person name="Igarashi K."/>
            <person name="Samejima M."/>
            <person name="Suzuki H."/>
            <person name="Master E."/>
            <person name="Ferreira P."/>
            <person name="Ruiz-Duenas F.J."/>
            <person name="Held B."/>
            <person name="Canessa P."/>
            <person name="Larrondo L.F."/>
            <person name="Schmoll M."/>
            <person name="Druzhinina I.S."/>
            <person name="Kubicek C.P."/>
            <person name="Gaskell J.A."/>
            <person name="Kersten P."/>
            <person name="St John F."/>
            <person name="Glasner J."/>
            <person name="Sabat G."/>
            <person name="Splinter BonDurant S."/>
            <person name="Syed K."/>
            <person name="Yadav J."/>
            <person name="Mgbeahuruike A.C."/>
            <person name="Kovalchuk A."/>
            <person name="Asiegbu F.O."/>
            <person name="Lackner G."/>
            <person name="Hoffmeister D."/>
            <person name="Rencoret J."/>
            <person name="Gutierrez A."/>
            <person name="Sun H."/>
            <person name="Lindquist E."/>
            <person name="Barry K."/>
            <person name="Riley R."/>
            <person name="Grigoriev I.V."/>
            <person name="Henrissat B."/>
            <person name="Kues U."/>
            <person name="Berka R.M."/>
            <person name="Martinez A.T."/>
            <person name="Covert S.F."/>
            <person name="Blanchette R.A."/>
            <person name="Cullen D."/>
        </authorList>
    </citation>
    <scope>NUCLEOTIDE SEQUENCE [LARGE SCALE GENOMIC DNA]</scope>
    <source>
        <strain evidence="2 3">11061_1 CR5-6</strain>
    </source>
</reference>
<feature type="compositionally biased region" description="Polar residues" evidence="1">
    <location>
        <begin position="271"/>
        <end position="280"/>
    </location>
</feature>
<keyword evidence="3" id="KW-1185">Reference proteome</keyword>
<organism evidence="2 3">
    <name type="scientific">Phlebiopsis gigantea (strain 11061_1 CR5-6)</name>
    <name type="common">White-rot fungus</name>
    <name type="synonym">Peniophora gigantea</name>
    <dbReference type="NCBI Taxonomy" id="745531"/>
    <lineage>
        <taxon>Eukaryota</taxon>
        <taxon>Fungi</taxon>
        <taxon>Dikarya</taxon>
        <taxon>Basidiomycota</taxon>
        <taxon>Agaricomycotina</taxon>
        <taxon>Agaricomycetes</taxon>
        <taxon>Polyporales</taxon>
        <taxon>Phanerochaetaceae</taxon>
        <taxon>Phlebiopsis</taxon>
    </lineage>
</organism>
<dbReference type="EMBL" id="KN840455">
    <property type="protein sequence ID" value="KIP10405.1"/>
    <property type="molecule type" value="Genomic_DNA"/>
</dbReference>
<dbReference type="OrthoDB" id="5382203at2759"/>
<evidence type="ECO:0000313" key="2">
    <source>
        <dbReference type="EMBL" id="KIP10405.1"/>
    </source>
</evidence>
<dbReference type="AlphaFoldDB" id="A0A0C3SED4"/>
<dbReference type="Gene3D" id="1.10.20.10">
    <property type="entry name" value="Histone, subunit A"/>
    <property type="match status" value="1"/>
</dbReference>
<dbReference type="Proteomes" id="UP000053257">
    <property type="component" value="Unassembled WGS sequence"/>
</dbReference>
<accession>A0A0C3SED4</accession>
<feature type="compositionally biased region" description="Polar residues" evidence="1">
    <location>
        <begin position="718"/>
        <end position="729"/>
    </location>
</feature>
<dbReference type="GO" id="GO:0046982">
    <property type="term" value="F:protein heterodimerization activity"/>
    <property type="evidence" value="ECO:0007669"/>
    <property type="project" value="InterPro"/>
</dbReference>
<feature type="compositionally biased region" description="Basic and acidic residues" evidence="1">
    <location>
        <begin position="300"/>
        <end position="314"/>
    </location>
</feature>